<evidence type="ECO:0000313" key="3">
    <source>
        <dbReference type="EMBL" id="PZQ83795.1"/>
    </source>
</evidence>
<dbReference type="Proteomes" id="UP000248887">
    <property type="component" value="Unassembled WGS sequence"/>
</dbReference>
<dbReference type="InterPro" id="IPR036849">
    <property type="entry name" value="Enolase-like_C_sf"/>
</dbReference>
<dbReference type="InterPro" id="IPR029017">
    <property type="entry name" value="Enolase-like_N"/>
</dbReference>
<dbReference type="PANTHER" id="PTHR48080:SF2">
    <property type="entry name" value="D-GALACTONATE DEHYDRATASE"/>
    <property type="match status" value="1"/>
</dbReference>
<dbReference type="InterPro" id="IPR013342">
    <property type="entry name" value="Mandelate_racemase_C"/>
</dbReference>
<dbReference type="AlphaFoldDB" id="A0A2W5RAC0"/>
<dbReference type="SUPFAM" id="SSF54826">
    <property type="entry name" value="Enolase N-terminal domain-like"/>
    <property type="match status" value="1"/>
</dbReference>
<reference evidence="3 4" key="1">
    <citation type="submission" date="2017-08" db="EMBL/GenBank/DDBJ databases">
        <title>Infants hospitalized years apart are colonized by the same room-sourced microbial strains.</title>
        <authorList>
            <person name="Brooks B."/>
            <person name="Olm M.R."/>
            <person name="Firek B.A."/>
            <person name="Baker R."/>
            <person name="Thomas B.C."/>
            <person name="Morowitz M.J."/>
            <person name="Banfield J.F."/>
        </authorList>
    </citation>
    <scope>NUCLEOTIDE SEQUENCE [LARGE SCALE GENOMIC DNA]</scope>
    <source>
        <strain evidence="3">S2_005_001_R2_27</strain>
    </source>
</reference>
<accession>A0A2W5RAC0</accession>
<dbReference type="EMBL" id="QFQD01000016">
    <property type="protein sequence ID" value="PZQ83795.1"/>
    <property type="molecule type" value="Genomic_DNA"/>
</dbReference>
<evidence type="ECO:0000256" key="1">
    <source>
        <dbReference type="ARBA" id="ARBA00023239"/>
    </source>
</evidence>
<dbReference type="GO" id="GO:0016829">
    <property type="term" value="F:lyase activity"/>
    <property type="evidence" value="ECO:0007669"/>
    <property type="project" value="UniProtKB-KW"/>
</dbReference>
<dbReference type="Gene3D" id="3.20.20.120">
    <property type="entry name" value="Enolase-like C-terminal domain"/>
    <property type="match status" value="1"/>
</dbReference>
<protein>
    <submittedName>
        <fullName evidence="3">Mandelate racemase</fullName>
    </submittedName>
</protein>
<proteinExistence type="predicted"/>
<evidence type="ECO:0000259" key="2">
    <source>
        <dbReference type="SMART" id="SM00922"/>
    </source>
</evidence>
<dbReference type="InterPro" id="IPR034593">
    <property type="entry name" value="DgoD-like"/>
</dbReference>
<dbReference type="InterPro" id="IPR013341">
    <property type="entry name" value="Mandelate_racemase_N_dom"/>
</dbReference>
<dbReference type="SUPFAM" id="SSF51604">
    <property type="entry name" value="Enolase C-terminal domain-like"/>
    <property type="match status" value="1"/>
</dbReference>
<dbReference type="InterPro" id="IPR029065">
    <property type="entry name" value="Enolase_C-like"/>
</dbReference>
<dbReference type="Pfam" id="PF13378">
    <property type="entry name" value="MR_MLE_C"/>
    <property type="match status" value="1"/>
</dbReference>
<keyword evidence="1" id="KW-0456">Lyase</keyword>
<dbReference type="SFLD" id="SFLDG00179">
    <property type="entry name" value="mandelate_racemase"/>
    <property type="match status" value="1"/>
</dbReference>
<dbReference type="Pfam" id="PF02746">
    <property type="entry name" value="MR_MLE_N"/>
    <property type="match status" value="1"/>
</dbReference>
<dbReference type="Gene3D" id="3.30.390.10">
    <property type="entry name" value="Enolase-like, N-terminal domain"/>
    <property type="match status" value="1"/>
</dbReference>
<gene>
    <name evidence="3" type="ORF">DI549_06610</name>
</gene>
<dbReference type="CDD" id="cd03316">
    <property type="entry name" value="MR_like"/>
    <property type="match status" value="1"/>
</dbReference>
<feature type="domain" description="Mandelate racemase/muconate lactonizing enzyme C-terminal" evidence="2">
    <location>
        <begin position="144"/>
        <end position="246"/>
    </location>
</feature>
<organism evidence="3 4">
    <name type="scientific">Ancylobacter novellus</name>
    <name type="common">Thiobacillus novellus</name>
    <dbReference type="NCBI Taxonomy" id="921"/>
    <lineage>
        <taxon>Bacteria</taxon>
        <taxon>Pseudomonadati</taxon>
        <taxon>Pseudomonadota</taxon>
        <taxon>Alphaproteobacteria</taxon>
        <taxon>Hyphomicrobiales</taxon>
        <taxon>Xanthobacteraceae</taxon>
        <taxon>Ancylobacter</taxon>
    </lineage>
</organism>
<dbReference type="SFLD" id="SFLDS00001">
    <property type="entry name" value="Enolase"/>
    <property type="match status" value="1"/>
</dbReference>
<dbReference type="PANTHER" id="PTHR48080">
    <property type="entry name" value="D-GALACTONATE DEHYDRATASE-RELATED"/>
    <property type="match status" value="1"/>
</dbReference>
<dbReference type="SMART" id="SM00922">
    <property type="entry name" value="MR_MLE"/>
    <property type="match status" value="1"/>
</dbReference>
<evidence type="ECO:0000313" key="4">
    <source>
        <dbReference type="Proteomes" id="UP000248887"/>
    </source>
</evidence>
<sequence length="405" mass="42904">MKIEAVDFFYLAMPEITTAADGSQDALVVRVTAGGHIGWGECEAAPLPSIAAFVCPMSHGACQPVQSAVLGQRLDGPQDIARMAAQVEYDSMDLLQAAHTWSGIEMALWDLLGKARGEPVWKLLGYDRTCRKTPYASQLFGDTPQETLERGRRSRAQGFRAVKFGWGPIGRGALGVDVDHFFAAREGLGADGILLVDVGQIFGEDVERASERLPALEAARATWLEEPFAASAYGEYAALGARSTVKMAGGEGAHNFHMARNLIDFGGIGYVQIDCGRIGGIGPAKRVADHARAKGVTYVNHTFTSNLALSASLQPFAGVAEATLCEFPVALQPLAVELTANHIERDSNGEIAAPEAPGLGVEIDPAALERYRVDVEISVGGRILFASRAGDDASSAGMTAMDVAS</sequence>
<comment type="caution">
    <text evidence="3">The sequence shown here is derived from an EMBL/GenBank/DDBJ whole genome shotgun (WGS) entry which is preliminary data.</text>
</comment>
<name>A0A2W5RAC0_ANCNO</name>